<accession>A0AAD4MUR7</accession>
<evidence type="ECO:0000256" key="1">
    <source>
        <dbReference type="ARBA" id="ARBA00022490"/>
    </source>
</evidence>
<dbReference type="InterPro" id="IPR014729">
    <property type="entry name" value="Rossmann-like_a/b/a_fold"/>
</dbReference>
<evidence type="ECO:0000313" key="5">
    <source>
        <dbReference type="Proteomes" id="UP001201812"/>
    </source>
</evidence>
<evidence type="ECO:0000256" key="3">
    <source>
        <dbReference type="HAMAP-Rule" id="MF_03054"/>
    </source>
</evidence>
<dbReference type="GO" id="GO:0032447">
    <property type="term" value="P:protein urmylation"/>
    <property type="evidence" value="ECO:0007669"/>
    <property type="project" value="UniProtKB-UniRule"/>
</dbReference>
<comment type="subcellular location">
    <subcellularLocation>
        <location evidence="3">Cytoplasm</location>
    </subcellularLocation>
</comment>
<dbReference type="GO" id="GO:0002143">
    <property type="term" value="P:tRNA wobble position uridine thiolation"/>
    <property type="evidence" value="ECO:0007669"/>
    <property type="project" value="TreeGrafter"/>
</dbReference>
<sequence length="403" mass="44649">MEPNASGAVLPNSTQNGISFAHKCVKCPSAGEYYGLDANKTLYCKPCFIKMVRHKFSYLLGKYRIFKEKDPQNALLVYTGDDASALLLALVREGLAEGTAKRLRLIPTILMFLDSMDKAECSTQMTRMESVLSGYVPEWRRHYIHFGAALYEKISFDQTRNGSELPAGIEKCDSLMELLKSVKSKTVKNEIERLLKERLILRAACALGCDKILTAENTEALANVSMNALCLGRGPAVSDLTGAVDHRCITISLNEKPAPIVSRPLRDLCDREVQTYLELEAITHLSMRKSNVHPETPLSKSSPGGVQGITQKFLSNLQAAGYPATTTTILSVSSKVEPLIRDSDQEEKRESCQLCFCSNVPVKSAEFLEDVVSRYKLCRACVELLAEVGEEVSRNICNFLSFK</sequence>
<keyword evidence="5" id="KW-1185">Reference proteome</keyword>
<keyword evidence="2 3" id="KW-0819">tRNA processing</keyword>
<dbReference type="HAMAP" id="MF_03054">
    <property type="entry name" value="CTU2"/>
    <property type="match status" value="1"/>
</dbReference>
<comment type="similarity">
    <text evidence="3">Belongs to the CTU2/NCS2 family.</text>
</comment>
<dbReference type="InterPro" id="IPR019407">
    <property type="entry name" value="CTU2"/>
</dbReference>
<dbReference type="Proteomes" id="UP001201812">
    <property type="component" value="Unassembled WGS sequence"/>
</dbReference>
<proteinExistence type="inferred from homology"/>
<dbReference type="GO" id="GO:0005829">
    <property type="term" value="C:cytosol"/>
    <property type="evidence" value="ECO:0007669"/>
    <property type="project" value="TreeGrafter"/>
</dbReference>
<evidence type="ECO:0000256" key="2">
    <source>
        <dbReference type="ARBA" id="ARBA00022694"/>
    </source>
</evidence>
<comment type="function">
    <text evidence="3">Plays a central role in 2-thiolation of mcm(5)S(2)U at tRNA wobble positions of tRNA(Lys), tRNA(Glu) and tRNA(Gln). May act by forming a heterodimer with NCS6/CTU1 that ligates sulfur from thiocarboxylated URM1 onto the uridine of tRNAs at wobble position.</text>
</comment>
<dbReference type="EMBL" id="JAKKPZ010000070">
    <property type="protein sequence ID" value="KAI1704271.1"/>
    <property type="molecule type" value="Genomic_DNA"/>
</dbReference>
<protein>
    <recommendedName>
        <fullName evidence="3">Cytoplasmic tRNA 2-thiolation protein 2</fullName>
    </recommendedName>
</protein>
<gene>
    <name evidence="4" type="ORF">DdX_14393</name>
</gene>
<dbReference type="PANTHER" id="PTHR20882">
    <property type="entry name" value="CYTOPLASMIC TRNA 2-THIOLATION PROTEIN 2"/>
    <property type="match status" value="1"/>
</dbReference>
<dbReference type="AlphaFoldDB" id="A0AAD4MUR7"/>
<comment type="caution">
    <text evidence="4">The sequence shown here is derived from an EMBL/GenBank/DDBJ whole genome shotgun (WGS) entry which is preliminary data.</text>
</comment>
<name>A0AAD4MUR7_9BILA</name>
<dbReference type="GO" id="GO:0016779">
    <property type="term" value="F:nucleotidyltransferase activity"/>
    <property type="evidence" value="ECO:0007669"/>
    <property type="project" value="UniProtKB-UniRule"/>
</dbReference>
<dbReference type="PANTHER" id="PTHR20882:SF14">
    <property type="entry name" value="CYTOPLASMIC TRNA 2-THIOLATION PROTEIN 2"/>
    <property type="match status" value="1"/>
</dbReference>
<evidence type="ECO:0000313" key="4">
    <source>
        <dbReference type="EMBL" id="KAI1704271.1"/>
    </source>
</evidence>
<keyword evidence="1 3" id="KW-0963">Cytoplasm</keyword>
<dbReference type="Gene3D" id="3.40.50.620">
    <property type="entry name" value="HUPs"/>
    <property type="match status" value="1"/>
</dbReference>
<reference evidence="4" key="1">
    <citation type="submission" date="2022-01" db="EMBL/GenBank/DDBJ databases">
        <title>Genome Sequence Resource for Two Populations of Ditylenchus destructor, the Migratory Endoparasitic Phytonematode.</title>
        <authorList>
            <person name="Zhang H."/>
            <person name="Lin R."/>
            <person name="Xie B."/>
        </authorList>
    </citation>
    <scope>NUCLEOTIDE SEQUENCE</scope>
    <source>
        <strain evidence="4">BazhouSP</strain>
    </source>
</reference>
<dbReference type="GO" id="GO:0000049">
    <property type="term" value="F:tRNA binding"/>
    <property type="evidence" value="ECO:0007669"/>
    <property type="project" value="InterPro"/>
</dbReference>
<comment type="pathway">
    <text evidence="3">tRNA modification; 5-methoxycarbonylmethyl-2-thiouridine-tRNA biosynthesis.</text>
</comment>
<organism evidence="4 5">
    <name type="scientific">Ditylenchus destructor</name>
    <dbReference type="NCBI Taxonomy" id="166010"/>
    <lineage>
        <taxon>Eukaryota</taxon>
        <taxon>Metazoa</taxon>
        <taxon>Ecdysozoa</taxon>
        <taxon>Nematoda</taxon>
        <taxon>Chromadorea</taxon>
        <taxon>Rhabditida</taxon>
        <taxon>Tylenchina</taxon>
        <taxon>Tylenchomorpha</taxon>
        <taxon>Sphaerularioidea</taxon>
        <taxon>Anguinidae</taxon>
        <taxon>Anguininae</taxon>
        <taxon>Ditylenchus</taxon>
    </lineage>
</organism>
<dbReference type="GO" id="GO:0016783">
    <property type="term" value="F:sulfurtransferase activity"/>
    <property type="evidence" value="ECO:0007669"/>
    <property type="project" value="TreeGrafter"/>
</dbReference>